<keyword evidence="2" id="KW-0813">Transport</keyword>
<reference evidence="6 7" key="1">
    <citation type="submission" date="2017-06" db="EMBL/GenBank/DDBJ databases">
        <title>Complete Genome Sequence of the Soil Carbazole-Degrading Bacterium Nocardioides aromaticivorans IC177.</title>
        <authorList>
            <person name="Vejarano F."/>
            <person name="Suzuki-Minakuchi C."/>
            <person name="Ohtsubo Y."/>
            <person name="Tsuda M."/>
            <person name="Okada K."/>
            <person name="Nojiri H."/>
        </authorList>
    </citation>
    <scope>NUCLEOTIDE SEQUENCE [LARGE SCALE GENOMIC DNA]</scope>
    <source>
        <strain evidence="6 7">IC177</strain>
    </source>
</reference>
<evidence type="ECO:0000256" key="3">
    <source>
        <dbReference type="ARBA" id="ARBA00022741"/>
    </source>
</evidence>
<dbReference type="InterPro" id="IPR017871">
    <property type="entry name" value="ABC_transporter-like_CS"/>
</dbReference>
<dbReference type="InterPro" id="IPR027417">
    <property type="entry name" value="P-loop_NTPase"/>
</dbReference>
<dbReference type="PROSITE" id="PS50893">
    <property type="entry name" value="ABC_TRANSPORTER_2"/>
    <property type="match status" value="2"/>
</dbReference>
<dbReference type="InterPro" id="IPR003593">
    <property type="entry name" value="AAA+_ATPase"/>
</dbReference>
<dbReference type="EMBL" id="CP022295">
    <property type="protein sequence ID" value="QSR27105.1"/>
    <property type="molecule type" value="Genomic_DNA"/>
</dbReference>
<protein>
    <submittedName>
        <fullName evidence="6">ABC transporter ATP-binding protein</fullName>
    </submittedName>
</protein>
<dbReference type="CDD" id="cd03257">
    <property type="entry name" value="ABC_NikE_OppD_transporters"/>
    <property type="match status" value="2"/>
</dbReference>
<keyword evidence="4 6" id="KW-0067">ATP-binding</keyword>
<evidence type="ECO:0000256" key="1">
    <source>
        <dbReference type="ARBA" id="ARBA00005417"/>
    </source>
</evidence>
<dbReference type="Proteomes" id="UP000662818">
    <property type="component" value="Chromosome"/>
</dbReference>
<dbReference type="PANTHER" id="PTHR43776">
    <property type="entry name" value="TRANSPORT ATP-BINDING PROTEIN"/>
    <property type="match status" value="1"/>
</dbReference>
<comment type="similarity">
    <text evidence="1">Belongs to the ABC transporter superfamily.</text>
</comment>
<dbReference type="Pfam" id="PF00005">
    <property type="entry name" value="ABC_tran"/>
    <property type="match status" value="2"/>
</dbReference>
<dbReference type="InterPro" id="IPR050319">
    <property type="entry name" value="ABC_transp_ATP-bind"/>
</dbReference>
<dbReference type="NCBIfam" id="NF008453">
    <property type="entry name" value="PRK11308.1"/>
    <property type="match status" value="2"/>
</dbReference>
<accession>A0ABX7PN05</accession>
<keyword evidence="7" id="KW-1185">Reference proteome</keyword>
<dbReference type="SUPFAM" id="SSF52540">
    <property type="entry name" value="P-loop containing nucleoside triphosphate hydrolases"/>
    <property type="match status" value="2"/>
</dbReference>
<name>A0ABX7PN05_9ACTN</name>
<keyword evidence="3" id="KW-0547">Nucleotide-binding</keyword>
<dbReference type="RefSeq" id="WP_207006191.1">
    <property type="nucleotide sequence ID" value="NZ_CP022295.1"/>
</dbReference>
<dbReference type="Pfam" id="PF08352">
    <property type="entry name" value="oligo_HPY"/>
    <property type="match status" value="2"/>
</dbReference>
<dbReference type="InterPro" id="IPR003439">
    <property type="entry name" value="ABC_transporter-like_ATP-bd"/>
</dbReference>
<dbReference type="Gene3D" id="3.40.50.300">
    <property type="entry name" value="P-loop containing nucleotide triphosphate hydrolases"/>
    <property type="match status" value="2"/>
</dbReference>
<gene>
    <name evidence="6" type="ORF">CFH99_15885</name>
</gene>
<dbReference type="NCBIfam" id="NF007739">
    <property type="entry name" value="PRK10419.1"/>
    <property type="match status" value="2"/>
</dbReference>
<feature type="domain" description="ABC transporter" evidence="5">
    <location>
        <begin position="35"/>
        <end position="280"/>
    </location>
</feature>
<feature type="domain" description="ABC transporter" evidence="5">
    <location>
        <begin position="317"/>
        <end position="563"/>
    </location>
</feature>
<evidence type="ECO:0000259" key="5">
    <source>
        <dbReference type="PROSITE" id="PS50893"/>
    </source>
</evidence>
<evidence type="ECO:0000313" key="7">
    <source>
        <dbReference type="Proteomes" id="UP000662818"/>
    </source>
</evidence>
<sequence length="573" mass="61628">MSIVETNTPAGTTPATAVAPTARAVEGPAAPVPLLEVEGLRVSFAGREVVKGISFTAHAGRCLAIVGESGSGKSVTARTLVGLTGPGAQVEADRLELGPHDLTSLRERQWRRIRGKEVGFVLQDALVSLDQLRKVGHEVAEPLAVHKVGDRRSRAAKAIELLRAVGVPEPEVRAAQRPYELSGGLRQRALIASAIALDPPLVIADEPTTALDVTVGAQVLDLLAESKARGTSIILISHDLAVVARLADDVAVMQGGVLVEHGPVEEILQRPQHPYTQALLDAVPSEHTRGTRLVRPADGEEKPARTRRPIDRGRPLIEARHLVKAFRGPDGRDREVVRDVSFELFGGETLGIVGESGSGKTTTARIALALTAPTSGEVLLRGEPWSSLSPRQRRPERSRIGVVYQDPLSSFDPRWSVARILADALSRGPNPPESSREARSRSRALLEQVGLGAEHLNAAPLRLSGGQRQRVAIARALAPEPDLIVCDEPVSALDVSVQAQVLDLLTDLQDELGVTYLFISHDLGVIHHMCDRVLVMKDGEVVESGTADDVFERPQHPYTQQLLTALPRLETTR</sequence>
<dbReference type="PANTHER" id="PTHR43776:SF7">
    <property type="entry name" value="D,D-DIPEPTIDE TRANSPORT ATP-BINDING PROTEIN DDPF-RELATED"/>
    <property type="match status" value="1"/>
</dbReference>
<dbReference type="InterPro" id="IPR013563">
    <property type="entry name" value="Oligopep_ABC_C"/>
</dbReference>
<dbReference type="PROSITE" id="PS00211">
    <property type="entry name" value="ABC_TRANSPORTER_1"/>
    <property type="match status" value="1"/>
</dbReference>
<evidence type="ECO:0000256" key="4">
    <source>
        <dbReference type="ARBA" id="ARBA00022840"/>
    </source>
</evidence>
<dbReference type="GO" id="GO:0005524">
    <property type="term" value="F:ATP binding"/>
    <property type="evidence" value="ECO:0007669"/>
    <property type="project" value="UniProtKB-KW"/>
</dbReference>
<organism evidence="6 7">
    <name type="scientific">Nocardioides aromaticivorans</name>
    <dbReference type="NCBI Taxonomy" id="200618"/>
    <lineage>
        <taxon>Bacteria</taxon>
        <taxon>Bacillati</taxon>
        <taxon>Actinomycetota</taxon>
        <taxon>Actinomycetes</taxon>
        <taxon>Propionibacteriales</taxon>
        <taxon>Nocardioidaceae</taxon>
        <taxon>Nocardioides</taxon>
    </lineage>
</organism>
<proteinExistence type="inferred from homology"/>
<evidence type="ECO:0000313" key="6">
    <source>
        <dbReference type="EMBL" id="QSR27105.1"/>
    </source>
</evidence>
<dbReference type="SMART" id="SM00382">
    <property type="entry name" value="AAA"/>
    <property type="match status" value="2"/>
</dbReference>
<evidence type="ECO:0000256" key="2">
    <source>
        <dbReference type="ARBA" id="ARBA00022448"/>
    </source>
</evidence>